<dbReference type="EMBL" id="LT629740">
    <property type="protein sequence ID" value="SDS83734.1"/>
    <property type="molecule type" value="Genomic_DNA"/>
</dbReference>
<dbReference type="OrthoDB" id="211588at2"/>
<dbReference type="STRING" id="652787.SAMN05216490_1914"/>
<sequence>MKKLFLFSLLFAAAFANNSYAQSTEVYKQKGYILTVENQDPAFSQPVIDKLVETFFEVYPKLSKTYNKKATKTVKFVIDTAYGGVAATANARVVFSSKYMTKHPKDIDVVTHEVMHIVQDYGDSNGPGWLTEGIADYARFKFGVDNAGANWTLPAYKSTQSYENAYRVTARFLVWVENNVKAGLVKDFDAQLRAHTFTDNSWKNATGKTLDELWAAYSANPNLNMV</sequence>
<protein>
    <submittedName>
        <fullName evidence="2">Peptidase</fullName>
    </submittedName>
</protein>
<reference evidence="2 3" key="1">
    <citation type="submission" date="2016-10" db="EMBL/GenBank/DDBJ databases">
        <authorList>
            <person name="de Groot N.N."/>
        </authorList>
    </citation>
    <scope>NUCLEOTIDE SEQUENCE [LARGE SCALE GENOMIC DNA]</scope>
    <source>
        <strain evidence="2 3">MP1X4</strain>
    </source>
</reference>
<dbReference type="SUPFAM" id="SSF55486">
    <property type="entry name" value="Metalloproteases ('zincins'), catalytic domain"/>
    <property type="match status" value="1"/>
</dbReference>
<accession>A0A1H1VG04</accession>
<organism evidence="2 3">
    <name type="scientific">Mucilaginibacter mallensis</name>
    <dbReference type="NCBI Taxonomy" id="652787"/>
    <lineage>
        <taxon>Bacteria</taxon>
        <taxon>Pseudomonadati</taxon>
        <taxon>Bacteroidota</taxon>
        <taxon>Sphingobacteriia</taxon>
        <taxon>Sphingobacteriales</taxon>
        <taxon>Sphingobacteriaceae</taxon>
        <taxon>Mucilaginibacter</taxon>
    </lineage>
</organism>
<dbReference type="AlphaFoldDB" id="A0A1H1VG04"/>
<feature type="signal peptide" evidence="1">
    <location>
        <begin position="1"/>
        <end position="21"/>
    </location>
</feature>
<proteinExistence type="predicted"/>
<keyword evidence="3" id="KW-1185">Reference proteome</keyword>
<dbReference type="Proteomes" id="UP000199679">
    <property type="component" value="Chromosome I"/>
</dbReference>
<feature type="chain" id="PRO_5009263333" evidence="1">
    <location>
        <begin position="22"/>
        <end position="226"/>
    </location>
</feature>
<gene>
    <name evidence="2" type="ORF">SAMN05216490_1914</name>
</gene>
<dbReference type="RefSeq" id="WP_091371604.1">
    <property type="nucleotide sequence ID" value="NZ_LT629740.1"/>
</dbReference>
<dbReference type="PANTHER" id="PTHR33321:SF12">
    <property type="entry name" value="PLANT BASIC SECRETORY PROTEIN (BSP) FAMILY PROTEIN"/>
    <property type="match status" value="1"/>
</dbReference>
<keyword evidence="1" id="KW-0732">Signal</keyword>
<evidence type="ECO:0000313" key="3">
    <source>
        <dbReference type="Proteomes" id="UP000199679"/>
    </source>
</evidence>
<dbReference type="PANTHER" id="PTHR33321">
    <property type="match status" value="1"/>
</dbReference>
<dbReference type="InterPro" id="IPR007541">
    <property type="entry name" value="Uncharacterised_BSP"/>
</dbReference>
<name>A0A1H1VG04_MUCMA</name>
<evidence type="ECO:0000256" key="1">
    <source>
        <dbReference type="SAM" id="SignalP"/>
    </source>
</evidence>
<evidence type="ECO:0000313" key="2">
    <source>
        <dbReference type="EMBL" id="SDS83734.1"/>
    </source>
</evidence>
<dbReference type="Pfam" id="PF04450">
    <property type="entry name" value="BSP"/>
    <property type="match status" value="1"/>
</dbReference>